<dbReference type="AlphaFoldDB" id="G8LS97"/>
<dbReference type="RefSeq" id="WP_014253790.1">
    <property type="nucleotide sequence ID" value="NC_016627.1"/>
</dbReference>
<evidence type="ECO:0000256" key="1">
    <source>
        <dbReference type="SAM" id="MobiDB-lite"/>
    </source>
</evidence>
<sequence precursor="true">MKKIGAIIVAGILVFGLTACEKGGEKNSEPINNVSIGDTNEPTKTHEKQSSENTKKSESAVKLPITDKFPMFSVYIDGPNYQVIENGATTVFNVGGIRFIALTSAEGMKADKPSEIIDLYFEDFKTGVNTNCRGYKPEQFNIKESKEIEINGITFWRFQGELLAKNIFDKETSFYTVGYTFIKDGNPFQITGVVVSEGQEQEYIDEITTYVDEMVKTIRDKR</sequence>
<dbReference type="KEGG" id="ccl:Clocl_0430"/>
<accession>G8LS97</accession>
<dbReference type="STRING" id="720554.Clocl_0430"/>
<feature type="region of interest" description="Disordered" evidence="1">
    <location>
        <begin position="27"/>
        <end position="59"/>
    </location>
</feature>
<evidence type="ECO:0000313" key="3">
    <source>
        <dbReference type="Proteomes" id="UP000005435"/>
    </source>
</evidence>
<reference evidence="3" key="1">
    <citation type="submission" date="2011-12" db="EMBL/GenBank/DDBJ databases">
        <title>Complete sequence of Clostridium clariflavum DSM 19732.</title>
        <authorList>
            <consortium name="US DOE Joint Genome Institute"/>
            <person name="Lucas S."/>
            <person name="Han J."/>
            <person name="Lapidus A."/>
            <person name="Cheng J.-F."/>
            <person name="Goodwin L."/>
            <person name="Pitluck S."/>
            <person name="Peters L."/>
            <person name="Teshima H."/>
            <person name="Detter J.C."/>
            <person name="Han C."/>
            <person name="Tapia R."/>
            <person name="Land M."/>
            <person name="Hauser L."/>
            <person name="Kyrpides N."/>
            <person name="Ivanova N."/>
            <person name="Pagani I."/>
            <person name="Kitzmiller T."/>
            <person name="Lynd L."/>
            <person name="Izquierdo J."/>
            <person name="Woyke T."/>
        </authorList>
    </citation>
    <scope>NUCLEOTIDE SEQUENCE [LARGE SCALE GENOMIC DNA]</scope>
    <source>
        <strain evidence="3">DSM 19732 / NBRC 101661 / EBR45</strain>
    </source>
</reference>
<name>G8LS97_ACECE</name>
<evidence type="ECO:0000313" key="2">
    <source>
        <dbReference type="EMBL" id="AEV67158.1"/>
    </source>
</evidence>
<dbReference type="OrthoDB" id="286202at2"/>
<feature type="compositionally biased region" description="Polar residues" evidence="1">
    <location>
        <begin position="29"/>
        <end position="40"/>
    </location>
</feature>
<dbReference type="Proteomes" id="UP000005435">
    <property type="component" value="Chromosome"/>
</dbReference>
<keyword evidence="3" id="KW-1185">Reference proteome</keyword>
<dbReference type="PROSITE" id="PS51257">
    <property type="entry name" value="PROKAR_LIPOPROTEIN"/>
    <property type="match status" value="1"/>
</dbReference>
<evidence type="ECO:0008006" key="4">
    <source>
        <dbReference type="Google" id="ProtNLM"/>
    </source>
</evidence>
<dbReference type="EMBL" id="CP003065">
    <property type="protein sequence ID" value="AEV67158.1"/>
    <property type="molecule type" value="Genomic_DNA"/>
</dbReference>
<reference evidence="2 3" key="2">
    <citation type="journal article" date="2012" name="Stand. Genomic Sci.">
        <title>Complete Genome Sequence of Clostridium clariflavum DSM 19732.</title>
        <authorList>
            <person name="Izquierdo J.A."/>
            <person name="Goodwin L."/>
            <person name="Davenport K.W."/>
            <person name="Teshima H."/>
            <person name="Bruce D."/>
            <person name="Detter C."/>
            <person name="Tapia R."/>
            <person name="Han S."/>
            <person name="Land M."/>
            <person name="Hauser L."/>
            <person name="Jeffries C.D."/>
            <person name="Han J."/>
            <person name="Pitluck S."/>
            <person name="Nolan M."/>
            <person name="Chen A."/>
            <person name="Huntemann M."/>
            <person name="Mavromatis K."/>
            <person name="Mikhailova N."/>
            <person name="Liolios K."/>
            <person name="Woyke T."/>
            <person name="Lynd L.R."/>
        </authorList>
    </citation>
    <scope>NUCLEOTIDE SEQUENCE [LARGE SCALE GENOMIC DNA]</scope>
    <source>
        <strain evidence="3">DSM 19732 / NBRC 101661 / EBR45</strain>
    </source>
</reference>
<proteinExistence type="predicted"/>
<dbReference type="HOGENOM" id="CLU_1243524_0_0_9"/>
<gene>
    <name evidence="2" type="ordered locus">Clocl_0430</name>
</gene>
<organism evidence="2 3">
    <name type="scientific">Acetivibrio clariflavus (strain DSM 19732 / NBRC 101661 / EBR45)</name>
    <name type="common">Clostridium clariflavum</name>
    <dbReference type="NCBI Taxonomy" id="720554"/>
    <lineage>
        <taxon>Bacteria</taxon>
        <taxon>Bacillati</taxon>
        <taxon>Bacillota</taxon>
        <taxon>Clostridia</taxon>
        <taxon>Eubacteriales</taxon>
        <taxon>Oscillospiraceae</taxon>
        <taxon>Acetivibrio</taxon>
    </lineage>
</organism>
<feature type="compositionally biased region" description="Basic and acidic residues" evidence="1">
    <location>
        <begin position="41"/>
        <end position="59"/>
    </location>
</feature>
<protein>
    <recommendedName>
        <fullName evidence="4">Lipoprotein</fullName>
    </recommendedName>
</protein>